<dbReference type="Proteomes" id="UP001152531">
    <property type="component" value="Unassembled WGS sequence"/>
</dbReference>
<accession>A0ACA9Y7L1</accession>
<protein>
    <submittedName>
        <fullName evidence="1">Uncharacterized protein</fullName>
    </submittedName>
</protein>
<comment type="caution">
    <text evidence="1">The sequence shown here is derived from an EMBL/GenBank/DDBJ whole genome shotgun (WGS) entry which is preliminary data.</text>
</comment>
<keyword evidence="2" id="KW-1185">Reference proteome</keyword>
<organism evidence="1 2">
    <name type="scientific">[Candida] jaroonii</name>
    <dbReference type="NCBI Taxonomy" id="467808"/>
    <lineage>
        <taxon>Eukaryota</taxon>
        <taxon>Fungi</taxon>
        <taxon>Dikarya</taxon>
        <taxon>Ascomycota</taxon>
        <taxon>Saccharomycotina</taxon>
        <taxon>Pichiomycetes</taxon>
        <taxon>Debaryomycetaceae</taxon>
        <taxon>Yamadazyma</taxon>
    </lineage>
</organism>
<reference evidence="1" key="1">
    <citation type="submission" date="2022-06" db="EMBL/GenBank/DDBJ databases">
        <authorList>
            <person name="Legras J.-L."/>
            <person name="Devillers H."/>
            <person name="Grondin C."/>
        </authorList>
    </citation>
    <scope>NUCLEOTIDE SEQUENCE</scope>
    <source>
        <strain evidence="1">CLIB 1444</strain>
    </source>
</reference>
<gene>
    <name evidence="1" type="ORF">CLIB1444_05S01178</name>
</gene>
<dbReference type="EMBL" id="CALSDN010000005">
    <property type="protein sequence ID" value="CAH6720991.1"/>
    <property type="molecule type" value="Genomic_DNA"/>
</dbReference>
<evidence type="ECO:0000313" key="1">
    <source>
        <dbReference type="EMBL" id="CAH6720991.1"/>
    </source>
</evidence>
<proteinExistence type="predicted"/>
<evidence type="ECO:0000313" key="2">
    <source>
        <dbReference type="Proteomes" id="UP001152531"/>
    </source>
</evidence>
<name>A0ACA9Y7L1_9ASCO</name>
<sequence length="309" mass="35404">MHIGKLLTFGLSYDWNVKLVKEAEITGFYDKRRPVVIWHGLGDNYNSSGMHRTHEIIAQLHPEVSVYSIRLDDDPSKDQQDSLVGDINKQLETICTQIGENKDLSDGFDAIGYSQGGLLLRGLVERCSGAKIHNLITFGSPHMGVMDLPACEDPKDWVCKRRNAFLKKQVWFSSIQHSVVPAQYFRDPYDYVNYMKYSNFLADINNEALDHYNKVYSDRMKMLNKFVMIQFSEDTTVTPKESAHFGELDIQTGEIISMKNSNIYKSDFLGLKTLDSKEALEFFELEGRHMLIPDTFLVNVVNDYLGSQF</sequence>